<keyword evidence="2" id="KW-0812">Transmembrane</keyword>
<dbReference type="PANTHER" id="PTHR44755:SF8">
    <property type="entry name" value="RECEPTOR LIGAND BINDING REGION DOMAIN-CONTAINING PROTEIN"/>
    <property type="match status" value="1"/>
</dbReference>
<organism evidence="6 7">
    <name type="scientific">Holothuria leucospilota</name>
    <name type="common">Black long sea cucumber</name>
    <name type="synonym">Mertensiothuria leucospilota</name>
    <dbReference type="NCBI Taxonomy" id="206669"/>
    <lineage>
        <taxon>Eukaryota</taxon>
        <taxon>Metazoa</taxon>
        <taxon>Echinodermata</taxon>
        <taxon>Eleutherozoa</taxon>
        <taxon>Echinozoa</taxon>
        <taxon>Holothuroidea</taxon>
        <taxon>Aspidochirotacea</taxon>
        <taxon>Aspidochirotida</taxon>
        <taxon>Holothuriidae</taxon>
        <taxon>Holothuria</taxon>
    </lineage>
</organism>
<evidence type="ECO:0000259" key="5">
    <source>
        <dbReference type="Pfam" id="PF01094"/>
    </source>
</evidence>
<keyword evidence="6" id="KW-0675">Receptor</keyword>
<protein>
    <submittedName>
        <fullName evidence="6">Atrial natriuretic peptide receptor 1</fullName>
    </submittedName>
</protein>
<dbReference type="InterPro" id="IPR028082">
    <property type="entry name" value="Peripla_BP_I"/>
</dbReference>
<dbReference type="SUPFAM" id="SSF53822">
    <property type="entry name" value="Periplasmic binding protein-like I"/>
    <property type="match status" value="1"/>
</dbReference>
<dbReference type="GO" id="GO:0016020">
    <property type="term" value="C:membrane"/>
    <property type="evidence" value="ECO:0007669"/>
    <property type="project" value="UniProtKB-SubCell"/>
</dbReference>
<accession>A0A9Q1C131</accession>
<evidence type="ECO:0000313" key="6">
    <source>
        <dbReference type="EMBL" id="KAJ8036199.1"/>
    </source>
</evidence>
<name>A0A9Q1C131_HOLLE</name>
<dbReference type="Gene3D" id="3.40.50.2300">
    <property type="match status" value="1"/>
</dbReference>
<dbReference type="OrthoDB" id="10065302at2759"/>
<evidence type="ECO:0000256" key="1">
    <source>
        <dbReference type="ARBA" id="ARBA00004370"/>
    </source>
</evidence>
<keyword evidence="3" id="KW-1133">Transmembrane helix</keyword>
<evidence type="ECO:0000256" key="2">
    <source>
        <dbReference type="ARBA" id="ARBA00022692"/>
    </source>
</evidence>
<evidence type="ECO:0000256" key="4">
    <source>
        <dbReference type="ARBA" id="ARBA00023136"/>
    </source>
</evidence>
<dbReference type="Proteomes" id="UP001152320">
    <property type="component" value="Chromosome 9"/>
</dbReference>
<keyword evidence="4" id="KW-0472">Membrane</keyword>
<dbReference type="GO" id="GO:0038023">
    <property type="term" value="F:signaling receptor activity"/>
    <property type="evidence" value="ECO:0007669"/>
    <property type="project" value="TreeGrafter"/>
</dbReference>
<dbReference type="Pfam" id="PF01094">
    <property type="entry name" value="ANF_receptor"/>
    <property type="match status" value="1"/>
</dbReference>
<dbReference type="GO" id="GO:0007165">
    <property type="term" value="P:signal transduction"/>
    <property type="evidence" value="ECO:0007669"/>
    <property type="project" value="TreeGrafter"/>
</dbReference>
<dbReference type="InterPro" id="IPR001828">
    <property type="entry name" value="ANF_lig-bd_rcpt"/>
</dbReference>
<comment type="subcellular location">
    <subcellularLocation>
        <location evidence="1">Membrane</location>
    </subcellularLocation>
</comment>
<evidence type="ECO:0000256" key="3">
    <source>
        <dbReference type="ARBA" id="ARBA00022989"/>
    </source>
</evidence>
<dbReference type="PANTHER" id="PTHR44755">
    <property type="entry name" value="NATRIURETIC PEPTIDE RECEPTOR 3-RELATED"/>
    <property type="match status" value="1"/>
</dbReference>
<comment type="caution">
    <text evidence="6">The sequence shown here is derived from an EMBL/GenBank/DDBJ whole genome shotgun (WGS) entry which is preliminary data.</text>
</comment>
<dbReference type="GO" id="GO:0017046">
    <property type="term" value="F:peptide hormone binding"/>
    <property type="evidence" value="ECO:0007669"/>
    <property type="project" value="TreeGrafter"/>
</dbReference>
<reference evidence="6" key="1">
    <citation type="submission" date="2021-10" db="EMBL/GenBank/DDBJ databases">
        <title>Tropical sea cucumber genome reveals ecological adaptation and Cuvierian tubules defense mechanism.</title>
        <authorList>
            <person name="Chen T."/>
        </authorList>
    </citation>
    <scope>NUCLEOTIDE SEQUENCE</scope>
    <source>
        <strain evidence="6">Nanhai2018</strain>
        <tissue evidence="6">Muscle</tissue>
    </source>
</reference>
<proteinExistence type="predicted"/>
<evidence type="ECO:0000313" key="7">
    <source>
        <dbReference type="Proteomes" id="UP001152320"/>
    </source>
</evidence>
<dbReference type="EMBL" id="JAIZAY010000009">
    <property type="protein sequence ID" value="KAJ8036199.1"/>
    <property type="molecule type" value="Genomic_DNA"/>
</dbReference>
<dbReference type="AlphaFoldDB" id="A0A9Q1C131"/>
<gene>
    <name evidence="6" type="ORF">HOLleu_20110</name>
</gene>
<dbReference type="InterPro" id="IPR052612">
    <property type="entry name" value="ANP_Clearance_Receptor"/>
</dbReference>
<keyword evidence="7" id="KW-1185">Reference proteome</keyword>
<sequence>MSKELRIGLLLPEDPLRFSGPGATTNPRYPFFLQMVKPAIDIALETVKESILPNHSITVVSNNTYCNVDATQIVVVDHYFQYFVDVFFGPACEFAAAPVGRFTSHWNVPMLTAGGRAHGFDGFQSMTRVGGSYTKQGKLLVDMSRKFKWQTITFMVHEEKGSYNDFSFACGGIYYQMAVASFNVSHVTFNQNQPEDYEKILTEDVIPKARVAQQDSCYFLGKVRGNLTGTLYIRRQRGDRWETSR</sequence>
<feature type="domain" description="Receptor ligand binding region" evidence="5">
    <location>
        <begin position="36"/>
        <end position="203"/>
    </location>
</feature>